<dbReference type="SUPFAM" id="SSF48452">
    <property type="entry name" value="TPR-like"/>
    <property type="match status" value="1"/>
</dbReference>
<name>A0A2P9AGW1_9HYPH</name>
<proteinExistence type="predicted"/>
<dbReference type="Gene3D" id="3.40.50.10610">
    <property type="entry name" value="ABC-type transport auxiliary lipoprotein component"/>
    <property type="match status" value="1"/>
</dbReference>
<evidence type="ECO:0000313" key="4">
    <source>
        <dbReference type="Proteomes" id="UP000245698"/>
    </source>
</evidence>
<dbReference type="GO" id="GO:0006171">
    <property type="term" value="P:cAMP biosynthetic process"/>
    <property type="evidence" value="ECO:0007669"/>
    <property type="project" value="TreeGrafter"/>
</dbReference>
<dbReference type="InterPro" id="IPR029787">
    <property type="entry name" value="Nucleotide_cyclase"/>
</dbReference>
<evidence type="ECO:0000259" key="2">
    <source>
        <dbReference type="PROSITE" id="PS50125"/>
    </source>
</evidence>
<dbReference type="PANTHER" id="PTHR43081:SF19">
    <property type="entry name" value="PH-SENSITIVE ADENYLATE CYCLASE RV1264"/>
    <property type="match status" value="1"/>
</dbReference>
<dbReference type="Gene3D" id="3.30.70.1230">
    <property type="entry name" value="Nucleotide cyclase"/>
    <property type="match status" value="1"/>
</dbReference>
<dbReference type="EMBL" id="FUIG01000020">
    <property type="protein sequence ID" value="SJM30357.1"/>
    <property type="molecule type" value="Genomic_DNA"/>
</dbReference>
<dbReference type="PROSITE" id="PS50005">
    <property type="entry name" value="TPR"/>
    <property type="match status" value="1"/>
</dbReference>
<evidence type="ECO:0000313" key="3">
    <source>
        <dbReference type="EMBL" id="SJM30357.1"/>
    </source>
</evidence>
<dbReference type="PROSITE" id="PS50125">
    <property type="entry name" value="GUANYLATE_CYCLASE_2"/>
    <property type="match status" value="1"/>
</dbReference>
<dbReference type="CDD" id="cd07302">
    <property type="entry name" value="CHD"/>
    <property type="match status" value="1"/>
</dbReference>
<dbReference type="GO" id="GO:0004016">
    <property type="term" value="F:adenylate cyclase activity"/>
    <property type="evidence" value="ECO:0007669"/>
    <property type="project" value="UniProtKB-ARBA"/>
</dbReference>
<protein>
    <submittedName>
        <fullName evidence="3">Putative integral membrane protein</fullName>
    </submittedName>
</protein>
<dbReference type="InterPro" id="IPR001054">
    <property type="entry name" value="A/G_cyclase"/>
</dbReference>
<accession>A0A2P9AGW1</accession>
<feature type="repeat" description="TPR" evidence="1">
    <location>
        <begin position="426"/>
        <end position="459"/>
    </location>
</feature>
<reference evidence="4" key="1">
    <citation type="submission" date="2016-12" db="EMBL/GenBank/DDBJ databases">
        <authorList>
            <person name="Brunel B."/>
        </authorList>
    </citation>
    <scope>NUCLEOTIDE SEQUENCE [LARGE SCALE GENOMIC DNA]</scope>
</reference>
<organism evidence="3 4">
    <name type="scientific">Mesorhizobium delmotii</name>
    <dbReference type="NCBI Taxonomy" id="1631247"/>
    <lineage>
        <taxon>Bacteria</taxon>
        <taxon>Pseudomonadati</taxon>
        <taxon>Pseudomonadota</taxon>
        <taxon>Alphaproteobacteria</taxon>
        <taxon>Hyphomicrobiales</taxon>
        <taxon>Phyllobacteriaceae</taxon>
        <taxon>Mesorhizobium</taxon>
    </lineage>
</organism>
<dbReference type="SUPFAM" id="SSF55073">
    <property type="entry name" value="Nucleotide cyclase"/>
    <property type="match status" value="1"/>
</dbReference>
<dbReference type="Gene3D" id="1.25.40.10">
    <property type="entry name" value="Tetratricopeptide repeat domain"/>
    <property type="match status" value="1"/>
</dbReference>
<dbReference type="PANTHER" id="PTHR43081">
    <property type="entry name" value="ADENYLATE CYCLASE, TERMINAL-DIFFERENTIATION SPECIFIC-RELATED"/>
    <property type="match status" value="1"/>
</dbReference>
<keyword evidence="4" id="KW-1185">Reference proteome</keyword>
<evidence type="ECO:0000256" key="1">
    <source>
        <dbReference type="PROSITE-ProRule" id="PRU00339"/>
    </source>
</evidence>
<feature type="domain" description="Guanylate cyclase" evidence="2">
    <location>
        <begin position="9"/>
        <end position="125"/>
    </location>
</feature>
<dbReference type="InterPro" id="IPR011990">
    <property type="entry name" value="TPR-like_helical_dom_sf"/>
</dbReference>
<dbReference type="AlphaFoldDB" id="A0A2P9AGW1"/>
<dbReference type="Pfam" id="PF00211">
    <property type="entry name" value="Guanylate_cyc"/>
    <property type="match status" value="1"/>
</dbReference>
<dbReference type="InterPro" id="IPR019734">
    <property type="entry name" value="TPR_rpt"/>
</dbReference>
<dbReference type="RefSeq" id="WP_123147837.1">
    <property type="nucleotide sequence ID" value="NZ_FUIG01000020.1"/>
</dbReference>
<dbReference type="Proteomes" id="UP000245698">
    <property type="component" value="Unassembled WGS sequence"/>
</dbReference>
<sequence>MTETRKIAAILVADVVGYSRLAGVDEDRILARLRTLRSDLIDPTIAVHNGRMVKRTGDGSLVEFRSVVDAVRCAIEVQNGMVERNAGLPPERRIEFRIGIHLGDVVEEGDGDLMGDGVNIAARLEGIAKPGAICLSEDAYRQVRARLDLPATDLGATQLKNIAEPIRVYSLQVGVLAQVKPPIPAESHTEEPSALSPVPDKPSIAVLAFNNMSSDRELEFFADGITEEIITALSRIPNLFVVARNSTFAYKGRAVSVTRAAEELRVKYMLEGSVRAASDRVRVTAQLVEGASGRHLWAERYDGELGDIFRVQDDITRNIALALQVKLTVGELARLWEGKTTSLSAWAKFVEGRKYLDEMDRTNVLAARRLFEEAIAIDPDYGGALTLLGITHWWEARYVLEVPMEIALGRAEDVVRRLENLGDRESGVHYLRGYVAFIRNEHDTAISEMEQAMALSPSDTWVLGCLGQVCIFAGQAHKGIEALTEAMRLSPYHIDWQPYNLALGYAWVGENESEAIRLAEEYVRRLPTDPYGYTNLAIVRAFFGHESQAAAAIATLRRRNPGFGVKNLRRSERYMRADDLERVINVLRAAGLRE</sequence>
<gene>
    <name evidence="3" type="ORF">BQ8482_140004</name>
</gene>
<keyword evidence="1" id="KW-0802">TPR repeat</keyword>
<dbReference type="GO" id="GO:0035556">
    <property type="term" value="P:intracellular signal transduction"/>
    <property type="evidence" value="ECO:0007669"/>
    <property type="project" value="InterPro"/>
</dbReference>
<dbReference type="InterPro" id="IPR050697">
    <property type="entry name" value="Adenylyl/Guanylyl_Cyclase_3/4"/>
</dbReference>